<comment type="caution">
    <text evidence="2">The sequence shown here is derived from an EMBL/GenBank/DDBJ whole genome shotgun (WGS) entry which is preliminary data.</text>
</comment>
<dbReference type="STRING" id="246786.GS18_0203400"/>
<sequence length="63" mass="7231">MISHMTAPFQRKLQNQDIICLAEESIEQIGVNFIVYFFLKALFLNSPLFSAGQILLLFPGHYI</sequence>
<keyword evidence="1" id="KW-0472">Membrane</keyword>
<evidence type="ECO:0000313" key="2">
    <source>
        <dbReference type="EMBL" id="KEZ53987.1"/>
    </source>
</evidence>
<name>A0A084H325_METID</name>
<dbReference type="Proteomes" id="UP000028549">
    <property type="component" value="Unassembled WGS sequence"/>
</dbReference>
<gene>
    <name evidence="2" type="ORF">GS18_0203400</name>
</gene>
<feature type="transmembrane region" description="Helical" evidence="1">
    <location>
        <begin position="33"/>
        <end position="58"/>
    </location>
</feature>
<dbReference type="AlphaFoldDB" id="A0A084H325"/>
<keyword evidence="1" id="KW-0812">Transmembrane</keyword>
<keyword evidence="1" id="KW-1133">Transmembrane helix</keyword>
<organism evidence="2 3">
    <name type="scientific">Metabacillus indicus</name>
    <name type="common">Bacillus indicus</name>
    <dbReference type="NCBI Taxonomy" id="246786"/>
    <lineage>
        <taxon>Bacteria</taxon>
        <taxon>Bacillati</taxon>
        <taxon>Bacillota</taxon>
        <taxon>Bacilli</taxon>
        <taxon>Bacillales</taxon>
        <taxon>Bacillaceae</taxon>
        <taxon>Metabacillus</taxon>
    </lineage>
</organism>
<accession>A0A084H325</accession>
<evidence type="ECO:0000313" key="3">
    <source>
        <dbReference type="Proteomes" id="UP000028549"/>
    </source>
</evidence>
<reference evidence="2 3" key="1">
    <citation type="journal article" date="2005" name="Int. J. Syst. Evol. Microbiol.">
        <title>Bacillus cibi sp. nov., isolated from jeotgal, a traditional Korean fermented seafood.</title>
        <authorList>
            <person name="Yoon J.H."/>
            <person name="Lee C.H."/>
            <person name="Oh T.K."/>
        </authorList>
    </citation>
    <scope>NUCLEOTIDE SEQUENCE [LARGE SCALE GENOMIC DNA]</scope>
    <source>
        <strain evidence="2 3">DSM 16189</strain>
    </source>
</reference>
<evidence type="ECO:0000256" key="1">
    <source>
        <dbReference type="SAM" id="Phobius"/>
    </source>
</evidence>
<dbReference type="EMBL" id="JNVC02000001">
    <property type="protein sequence ID" value="KEZ53987.1"/>
    <property type="molecule type" value="Genomic_DNA"/>
</dbReference>
<protein>
    <submittedName>
        <fullName evidence="2">Uncharacterized protein</fullName>
    </submittedName>
</protein>
<keyword evidence="3" id="KW-1185">Reference proteome</keyword>
<proteinExistence type="predicted"/>